<dbReference type="SUPFAM" id="SSF48726">
    <property type="entry name" value="Immunoglobulin"/>
    <property type="match status" value="1"/>
</dbReference>
<keyword evidence="7" id="KW-0325">Glycoprotein</keyword>
<dbReference type="InterPro" id="IPR052051">
    <property type="entry name" value="TCR_complex_component"/>
</dbReference>
<evidence type="ECO:0000313" key="10">
    <source>
        <dbReference type="EMBL" id="KAI5616857.1"/>
    </source>
</evidence>
<organism evidence="10 11">
    <name type="scientific">Silurus asotus</name>
    <name type="common">Amur catfish</name>
    <name type="synonym">Parasilurus asotus</name>
    <dbReference type="NCBI Taxonomy" id="30991"/>
    <lineage>
        <taxon>Eukaryota</taxon>
        <taxon>Metazoa</taxon>
        <taxon>Chordata</taxon>
        <taxon>Craniata</taxon>
        <taxon>Vertebrata</taxon>
        <taxon>Euteleostomi</taxon>
        <taxon>Actinopterygii</taxon>
        <taxon>Neopterygii</taxon>
        <taxon>Teleostei</taxon>
        <taxon>Ostariophysi</taxon>
        <taxon>Siluriformes</taxon>
        <taxon>Siluridae</taxon>
        <taxon>Silurus</taxon>
    </lineage>
</organism>
<feature type="transmembrane region" description="Helical" evidence="8">
    <location>
        <begin position="130"/>
        <end position="154"/>
    </location>
</feature>
<dbReference type="InterPro" id="IPR013106">
    <property type="entry name" value="Ig_V-set"/>
</dbReference>
<dbReference type="EMBL" id="MU551715">
    <property type="protein sequence ID" value="KAI5616857.1"/>
    <property type="molecule type" value="Genomic_DNA"/>
</dbReference>
<dbReference type="Proteomes" id="UP001205998">
    <property type="component" value="Unassembled WGS sequence"/>
</dbReference>
<dbReference type="InterPro" id="IPR013783">
    <property type="entry name" value="Ig-like_fold"/>
</dbReference>
<evidence type="ECO:0000259" key="9">
    <source>
        <dbReference type="PROSITE" id="PS50835"/>
    </source>
</evidence>
<keyword evidence="4" id="KW-0391">Immunity</keyword>
<evidence type="ECO:0000256" key="8">
    <source>
        <dbReference type="SAM" id="Phobius"/>
    </source>
</evidence>
<evidence type="ECO:0000256" key="7">
    <source>
        <dbReference type="ARBA" id="ARBA00023180"/>
    </source>
</evidence>
<keyword evidence="11" id="KW-1185">Reference proteome</keyword>
<dbReference type="PANTHER" id="PTHR19433">
    <property type="entry name" value="T-CELL RECEPTOR ALPHA CHAIN V REGION-RELATED"/>
    <property type="match status" value="1"/>
</dbReference>
<reference evidence="10" key="1">
    <citation type="submission" date="2018-07" db="EMBL/GenBank/DDBJ databases">
        <title>Comparative genomics of catfishes provides insights into carnivory and benthic adaptation.</title>
        <authorList>
            <person name="Zhang Y."/>
            <person name="Wang D."/>
            <person name="Peng Z."/>
            <person name="Zheng S."/>
            <person name="Shao F."/>
            <person name="Tao W."/>
        </authorList>
    </citation>
    <scope>NUCLEOTIDE SEQUENCE</scope>
    <source>
        <strain evidence="10">Chongqing</strain>
    </source>
</reference>
<name>A0AAD5FIP1_SILAS</name>
<keyword evidence="6" id="KW-1015">Disulfide bond</keyword>
<dbReference type="GO" id="GO:0005886">
    <property type="term" value="C:plasma membrane"/>
    <property type="evidence" value="ECO:0007669"/>
    <property type="project" value="UniProtKB-SubCell"/>
</dbReference>
<dbReference type="PANTHER" id="PTHR19433:SF111">
    <property type="entry name" value="T CELL RECEPTOR ALPHA VARIABLE 4"/>
    <property type="match status" value="1"/>
</dbReference>
<dbReference type="InterPro" id="IPR003599">
    <property type="entry name" value="Ig_sub"/>
</dbReference>
<evidence type="ECO:0000256" key="3">
    <source>
        <dbReference type="ARBA" id="ARBA00022729"/>
    </source>
</evidence>
<keyword evidence="3" id="KW-0732">Signal</keyword>
<protein>
    <recommendedName>
        <fullName evidence="9">Ig-like domain-containing protein</fullName>
    </recommendedName>
</protein>
<keyword evidence="8" id="KW-1133">Transmembrane helix</keyword>
<dbReference type="PROSITE" id="PS50835">
    <property type="entry name" value="IG_LIKE"/>
    <property type="match status" value="1"/>
</dbReference>
<evidence type="ECO:0000256" key="5">
    <source>
        <dbReference type="ARBA" id="ARBA00023136"/>
    </source>
</evidence>
<evidence type="ECO:0000313" key="11">
    <source>
        <dbReference type="Proteomes" id="UP001205998"/>
    </source>
</evidence>
<sequence length="238" mass="26722">MGLLSETLCSFMLEAEVGESVTIWCQHGQTHTSSIFWFKHTTDSVPLLVGCKKFRISAPSQTCYFFINTERLVMSVQHKNTSLTITALNVSDTGLYYCSFMDSNILTFRNSTYLHVNGVNKPQGYSSSSVIFMLNTVFGSVVVILLGVLILILLKHRNAHGGGEAEYKDLNLFHPNPWNQHGPLSQSRYTFSGVPVHHAHSPIYWFPRVHCCGSAGWKAVYVLQQQFEEADPKGLDKE</sequence>
<evidence type="ECO:0000256" key="2">
    <source>
        <dbReference type="ARBA" id="ARBA00022475"/>
    </source>
</evidence>
<evidence type="ECO:0000256" key="4">
    <source>
        <dbReference type="ARBA" id="ARBA00022859"/>
    </source>
</evidence>
<dbReference type="SMART" id="SM00409">
    <property type="entry name" value="IG"/>
    <property type="match status" value="1"/>
</dbReference>
<evidence type="ECO:0000256" key="6">
    <source>
        <dbReference type="ARBA" id="ARBA00023157"/>
    </source>
</evidence>
<accession>A0AAD5FIP1</accession>
<gene>
    <name evidence="10" type="ORF">C0J50_23593</name>
</gene>
<dbReference type="InterPro" id="IPR036179">
    <property type="entry name" value="Ig-like_dom_sf"/>
</dbReference>
<feature type="domain" description="Ig-like" evidence="9">
    <location>
        <begin position="18"/>
        <end position="98"/>
    </location>
</feature>
<dbReference type="Gene3D" id="2.60.40.10">
    <property type="entry name" value="Immunoglobulins"/>
    <property type="match status" value="1"/>
</dbReference>
<dbReference type="AlphaFoldDB" id="A0AAD5FIP1"/>
<keyword evidence="8" id="KW-0812">Transmembrane</keyword>
<proteinExistence type="predicted"/>
<dbReference type="InterPro" id="IPR007110">
    <property type="entry name" value="Ig-like_dom"/>
</dbReference>
<dbReference type="GO" id="GO:0002376">
    <property type="term" value="P:immune system process"/>
    <property type="evidence" value="ECO:0007669"/>
    <property type="project" value="UniProtKB-KW"/>
</dbReference>
<dbReference type="Pfam" id="PF07686">
    <property type="entry name" value="V-set"/>
    <property type="match status" value="1"/>
</dbReference>
<comment type="subcellular location">
    <subcellularLocation>
        <location evidence="1">Cell membrane</location>
    </subcellularLocation>
</comment>
<comment type="caution">
    <text evidence="10">The sequence shown here is derived from an EMBL/GenBank/DDBJ whole genome shotgun (WGS) entry which is preliminary data.</text>
</comment>
<evidence type="ECO:0000256" key="1">
    <source>
        <dbReference type="ARBA" id="ARBA00004236"/>
    </source>
</evidence>
<dbReference type="GO" id="GO:0009617">
    <property type="term" value="P:response to bacterium"/>
    <property type="evidence" value="ECO:0007669"/>
    <property type="project" value="TreeGrafter"/>
</dbReference>
<keyword evidence="2" id="KW-1003">Cell membrane</keyword>
<keyword evidence="5 8" id="KW-0472">Membrane</keyword>